<dbReference type="AlphaFoldDB" id="G0LI28"/>
<dbReference type="EMBL" id="FR746099">
    <property type="protein sequence ID" value="CCC39748.1"/>
    <property type="molecule type" value="Genomic_DNA"/>
</dbReference>
<gene>
    <name evidence="1" type="ordered locus">Hqrw_1819</name>
</gene>
<dbReference type="InterPro" id="IPR055770">
    <property type="entry name" value="DUF7346"/>
</dbReference>
<evidence type="ECO:0000313" key="2">
    <source>
        <dbReference type="Proteomes" id="UP000007954"/>
    </source>
</evidence>
<evidence type="ECO:0000313" key="1">
    <source>
        <dbReference type="EMBL" id="CCC39748.1"/>
    </source>
</evidence>
<dbReference type="Pfam" id="PF24037">
    <property type="entry name" value="DUF7346"/>
    <property type="match status" value="1"/>
</dbReference>
<dbReference type="Proteomes" id="UP000007954">
    <property type="component" value="Chromosome"/>
</dbReference>
<dbReference type="RefSeq" id="WP_011570980.1">
    <property type="nucleotide sequence ID" value="NC_017459.1"/>
</dbReference>
<proteinExistence type="predicted"/>
<dbReference type="KEGG" id="hwc:Hqrw_1819"/>
<protein>
    <submittedName>
        <fullName evidence="1">HTH domain protein</fullName>
    </submittedName>
</protein>
<accession>G0LI28</accession>
<dbReference type="OrthoDB" id="201100at2157"/>
<dbReference type="GeneID" id="12446514"/>
<dbReference type="HOGENOM" id="CLU_121279_0_0_2"/>
<organism evidence="1 2">
    <name type="scientific">Haloquadratum walsbyi (strain DSM 16854 / JCM 12705 / C23)</name>
    <dbReference type="NCBI Taxonomy" id="768065"/>
    <lineage>
        <taxon>Archaea</taxon>
        <taxon>Methanobacteriati</taxon>
        <taxon>Methanobacteriota</taxon>
        <taxon>Stenosarchaea group</taxon>
        <taxon>Halobacteria</taxon>
        <taxon>Halobacteriales</taxon>
        <taxon>Haloferacaceae</taxon>
        <taxon>Haloquadratum</taxon>
    </lineage>
</organism>
<reference evidence="1 2" key="1">
    <citation type="journal article" date="2011" name="PLoS ONE">
        <title>Haloquadratum walsbyi: limited diversity in a global pond.</title>
        <authorList>
            <person name="Dyall-Smith M."/>
            <person name="Pfeiffer F."/>
            <person name="Klee K."/>
            <person name="Palm P."/>
            <person name="Gross K."/>
            <person name="Schuster S.C."/>
            <person name="Rampp M."/>
            <person name="Oesterhelt D."/>
        </authorList>
    </citation>
    <scope>NUCLEOTIDE SEQUENCE [LARGE SCALE GENOMIC DNA]</scope>
    <source>
        <strain evidence="2">DSM 16854 / JCM 12705 / C23</strain>
    </source>
</reference>
<name>G0LI28_HALWC</name>
<sequence length="144" mass="15697">MRTVYHADGTQYLLCKESSESSLIRDPRSGEEKYVSNEELTIADTDDSPLVAAASGVPETVRTVLIASHGEDALGLLIELTDREGLSVVSMLDAYDYCESELNGQLAEFRAAGLITEIEIYGERGYGPTEMTKTAIESLRSISK</sequence>